<dbReference type="InterPro" id="IPR035289">
    <property type="entry name" value="DUF5366"/>
</dbReference>
<evidence type="ECO:0008006" key="4">
    <source>
        <dbReference type="Google" id="ProtNLM"/>
    </source>
</evidence>
<dbReference type="Proteomes" id="UP000186385">
    <property type="component" value="Unassembled WGS sequence"/>
</dbReference>
<sequence length="187" mass="20687">MLMKNSYLTGYMPLLSILLFSLSLSMFGQTFIVDLLKKANLYNTMLDIFTKTEVNLVVIGGLMVVFTMIFATLKLLANTANELALLFFSKDADGELLKKTRFGAVIFFVGGLISLVSFSSAVGTGIIFLVTAVAYVVYFVYKLSPHITTPQMIGIIVFEAVFWIFFGLLLALIFMKLYNGLLASIPL</sequence>
<keyword evidence="1" id="KW-1133">Transmembrane helix</keyword>
<reference evidence="2 3" key="1">
    <citation type="submission" date="2017-01" db="EMBL/GenBank/DDBJ databases">
        <authorList>
            <person name="Mah S.A."/>
            <person name="Swanson W.J."/>
            <person name="Moy G.W."/>
            <person name="Vacquier V.D."/>
        </authorList>
    </citation>
    <scope>NUCLEOTIDE SEQUENCE [LARGE SCALE GENOMIC DNA]</scope>
    <source>
        <strain evidence="2 3">NIO-1016</strain>
    </source>
</reference>
<keyword evidence="1" id="KW-0812">Transmembrane</keyword>
<evidence type="ECO:0000313" key="2">
    <source>
        <dbReference type="EMBL" id="SIR13461.1"/>
    </source>
</evidence>
<gene>
    <name evidence="2" type="ORF">SAMN05443094_105262</name>
</gene>
<dbReference type="RefSeq" id="WP_231581357.1">
    <property type="nucleotide sequence ID" value="NZ_LAHK01000022.1"/>
</dbReference>
<dbReference type="EMBL" id="FTLX01000005">
    <property type="protein sequence ID" value="SIR13461.1"/>
    <property type="molecule type" value="Genomic_DNA"/>
</dbReference>
<dbReference type="Pfam" id="PF17328">
    <property type="entry name" value="DUF5366"/>
    <property type="match status" value="1"/>
</dbReference>
<evidence type="ECO:0000313" key="3">
    <source>
        <dbReference type="Proteomes" id="UP000186385"/>
    </source>
</evidence>
<feature type="transmembrane region" description="Helical" evidence="1">
    <location>
        <begin position="122"/>
        <end position="141"/>
    </location>
</feature>
<keyword evidence="1" id="KW-0472">Membrane</keyword>
<accession>A0A1N6YG15</accession>
<evidence type="ECO:0000256" key="1">
    <source>
        <dbReference type="SAM" id="Phobius"/>
    </source>
</evidence>
<proteinExistence type="predicted"/>
<organism evidence="2 3">
    <name type="scientific">Domibacillus enclensis</name>
    <dbReference type="NCBI Taxonomy" id="1017273"/>
    <lineage>
        <taxon>Bacteria</taxon>
        <taxon>Bacillati</taxon>
        <taxon>Bacillota</taxon>
        <taxon>Bacilli</taxon>
        <taxon>Bacillales</taxon>
        <taxon>Bacillaceae</taxon>
        <taxon>Domibacillus</taxon>
    </lineage>
</organism>
<dbReference type="STRING" id="1017273.SAMN05443094_105262"/>
<protein>
    <recommendedName>
        <fullName evidence="4">Membrane protein YufK</fullName>
    </recommendedName>
</protein>
<dbReference type="AlphaFoldDB" id="A0A1N6YG15"/>
<name>A0A1N6YG15_9BACI</name>
<feature type="transmembrane region" description="Helical" evidence="1">
    <location>
        <begin position="54"/>
        <end position="76"/>
    </location>
</feature>
<feature type="transmembrane region" description="Helical" evidence="1">
    <location>
        <begin position="153"/>
        <end position="178"/>
    </location>
</feature>